<evidence type="ECO:0000256" key="2">
    <source>
        <dbReference type="ARBA" id="ARBA00023180"/>
    </source>
</evidence>
<accession>A0A5N5TLS9</accession>
<gene>
    <name evidence="4" type="primary">drl_1</name>
    <name evidence="4" type="ORF">Anas_10979</name>
</gene>
<evidence type="ECO:0000259" key="3">
    <source>
        <dbReference type="PROSITE" id="PS50814"/>
    </source>
</evidence>
<keyword evidence="5" id="KW-1185">Reference proteome</keyword>
<evidence type="ECO:0000313" key="4">
    <source>
        <dbReference type="EMBL" id="KAB7507127.1"/>
    </source>
</evidence>
<dbReference type="SMART" id="SM00469">
    <property type="entry name" value="WIF"/>
    <property type="match status" value="1"/>
</dbReference>
<keyword evidence="1" id="KW-0732">Signal</keyword>
<dbReference type="Proteomes" id="UP000326759">
    <property type="component" value="Unassembled WGS sequence"/>
</dbReference>
<reference evidence="4 5" key="1">
    <citation type="journal article" date="2019" name="PLoS Biol.">
        <title>Sex chromosomes control vertical transmission of feminizing Wolbachia symbionts in an isopod.</title>
        <authorList>
            <person name="Becking T."/>
            <person name="Chebbi M.A."/>
            <person name="Giraud I."/>
            <person name="Moumen B."/>
            <person name="Laverre T."/>
            <person name="Caubet Y."/>
            <person name="Peccoud J."/>
            <person name="Gilbert C."/>
            <person name="Cordaux R."/>
        </authorList>
    </citation>
    <scope>NUCLEOTIDE SEQUENCE [LARGE SCALE GENOMIC DNA]</scope>
    <source>
        <strain evidence="4">ANa2</strain>
        <tissue evidence="4">Whole body excluding digestive tract and cuticle</tissue>
    </source>
</reference>
<proteinExistence type="predicted"/>
<dbReference type="InterPro" id="IPR038677">
    <property type="entry name" value="WIF_sf"/>
</dbReference>
<feature type="non-terminal residue" evidence="4">
    <location>
        <position position="110"/>
    </location>
</feature>
<organism evidence="4 5">
    <name type="scientific">Armadillidium nasatum</name>
    <dbReference type="NCBI Taxonomy" id="96803"/>
    <lineage>
        <taxon>Eukaryota</taxon>
        <taxon>Metazoa</taxon>
        <taxon>Ecdysozoa</taxon>
        <taxon>Arthropoda</taxon>
        <taxon>Crustacea</taxon>
        <taxon>Multicrustacea</taxon>
        <taxon>Malacostraca</taxon>
        <taxon>Eumalacostraca</taxon>
        <taxon>Peracarida</taxon>
        <taxon>Isopoda</taxon>
        <taxon>Oniscidea</taxon>
        <taxon>Crinocheta</taxon>
        <taxon>Armadillidiidae</taxon>
        <taxon>Armadillidium</taxon>
    </lineage>
</organism>
<comment type="caution">
    <text evidence="4">The sequence shown here is derived from an EMBL/GenBank/DDBJ whole genome shotgun (WGS) entry which is preliminary data.</text>
</comment>
<keyword evidence="4" id="KW-0418">Kinase</keyword>
<evidence type="ECO:0000256" key="1">
    <source>
        <dbReference type="ARBA" id="ARBA00022729"/>
    </source>
</evidence>
<dbReference type="GO" id="GO:0016301">
    <property type="term" value="F:kinase activity"/>
    <property type="evidence" value="ECO:0007669"/>
    <property type="project" value="UniProtKB-KW"/>
</dbReference>
<protein>
    <submittedName>
        <fullName evidence="4">Tyrosine-protein kinase Drl</fullName>
    </submittedName>
</protein>
<dbReference type="OrthoDB" id="4062651at2759"/>
<keyword evidence="2" id="KW-0325">Glycoprotein</keyword>
<dbReference type="PROSITE" id="PS50814">
    <property type="entry name" value="WIF"/>
    <property type="match status" value="1"/>
</dbReference>
<dbReference type="EMBL" id="SEYY01000486">
    <property type="protein sequence ID" value="KAB7507127.1"/>
    <property type="molecule type" value="Genomic_DNA"/>
</dbReference>
<name>A0A5N5TLS9_9CRUS</name>
<dbReference type="InterPro" id="IPR003306">
    <property type="entry name" value="WIF"/>
</dbReference>
<keyword evidence="4" id="KW-0808">Transferase</keyword>
<dbReference type="Pfam" id="PF02019">
    <property type="entry name" value="WIF"/>
    <property type="match status" value="1"/>
</dbReference>
<feature type="domain" description="WIF" evidence="3">
    <location>
        <begin position="1"/>
        <end position="108"/>
    </location>
</feature>
<sequence>MGWTVKVAPDIHTLYFQWQALTKRPILYNVGVWVNETIEAKNPTPLAPPYVNISLSGTMPKRTGTFELNLPCTGLVNGEVDVIMNLNVTSPRPNQPPTVIYLKRKKICLK</sequence>
<evidence type="ECO:0000313" key="5">
    <source>
        <dbReference type="Proteomes" id="UP000326759"/>
    </source>
</evidence>
<dbReference type="AlphaFoldDB" id="A0A5N5TLS9"/>
<dbReference type="Gene3D" id="2.60.40.2170">
    <property type="entry name" value="Wnt, WIF domain"/>
    <property type="match status" value="1"/>
</dbReference>